<accession>A0A930UXJ0</accession>
<dbReference type="Gene3D" id="3.30.200.20">
    <property type="entry name" value="Phosphorylase Kinase, domain 1"/>
    <property type="match status" value="1"/>
</dbReference>
<keyword evidence="3" id="KW-1185">Reference proteome</keyword>
<name>A0A930UXJ0_9ACTN</name>
<evidence type="ECO:0000313" key="3">
    <source>
        <dbReference type="Proteomes" id="UP000656804"/>
    </source>
</evidence>
<dbReference type="PANTHER" id="PTHR21310">
    <property type="entry name" value="AMINOGLYCOSIDE PHOSPHOTRANSFERASE-RELATED-RELATED"/>
    <property type="match status" value="1"/>
</dbReference>
<dbReference type="InterPro" id="IPR051678">
    <property type="entry name" value="AGP_Transferase"/>
</dbReference>
<gene>
    <name evidence="2" type="ORF">ISG29_13505</name>
</gene>
<dbReference type="EMBL" id="JADIVZ010000007">
    <property type="protein sequence ID" value="MBF4162708.1"/>
    <property type="molecule type" value="Genomic_DNA"/>
</dbReference>
<dbReference type="Gene3D" id="3.90.1200.10">
    <property type="match status" value="1"/>
</dbReference>
<dbReference type="InterPro" id="IPR041726">
    <property type="entry name" value="ACAD10_11_N"/>
</dbReference>
<reference evidence="2" key="1">
    <citation type="submission" date="2020-11" db="EMBL/GenBank/DDBJ databases">
        <title>Nocardioides sp. CBS4Y-1, whole genome shotgun sequence.</title>
        <authorList>
            <person name="Tuo L."/>
        </authorList>
    </citation>
    <scope>NUCLEOTIDE SEQUENCE</scope>
    <source>
        <strain evidence="2">CBS4Y-1</strain>
    </source>
</reference>
<sequence length="331" mass="36097">MDAAGLGSGCLVDVEALTGGTQNLMAAFVRDGRRYVLRRGPSHLRAGSNAALGREMTLLDALGRTEVPHARLVASCEDETVLAGAAFYLMEPVDGYNPAVALPRGYAETPETRHRLGLGVVEALARLGEVDHEAVGLAGFGRPDGFLERQVPRWISELESYSELDAYPGPDIGDVARVARWLERHRPGRWDPGIMHGDFHVANVMARHDAPEVAAIVDWEMTTIGDPLLDLGWMLSLWAAPGDDADLAGSLYSQHPGRPTEQELVAHYAERSSRDVSAIDWYVVLACFKLGIVLEGTYARSLAGLAPVETGLRLHDVTRRLVERALMRMES</sequence>
<feature type="domain" description="Aminoglycoside phosphotransferase" evidence="1">
    <location>
        <begin position="14"/>
        <end position="261"/>
    </location>
</feature>
<evidence type="ECO:0000259" key="1">
    <source>
        <dbReference type="Pfam" id="PF01636"/>
    </source>
</evidence>
<protein>
    <submittedName>
        <fullName evidence="2">Phosphotransferase family protein</fullName>
    </submittedName>
</protein>
<dbReference type="SUPFAM" id="SSF56112">
    <property type="entry name" value="Protein kinase-like (PK-like)"/>
    <property type="match status" value="1"/>
</dbReference>
<dbReference type="Proteomes" id="UP000656804">
    <property type="component" value="Unassembled WGS sequence"/>
</dbReference>
<dbReference type="AlphaFoldDB" id="A0A930UXJ0"/>
<dbReference type="InterPro" id="IPR011009">
    <property type="entry name" value="Kinase-like_dom_sf"/>
</dbReference>
<organism evidence="2 3">
    <name type="scientific">Nocardioides acrostichi</name>
    <dbReference type="NCBI Taxonomy" id="2784339"/>
    <lineage>
        <taxon>Bacteria</taxon>
        <taxon>Bacillati</taxon>
        <taxon>Actinomycetota</taxon>
        <taxon>Actinomycetes</taxon>
        <taxon>Propionibacteriales</taxon>
        <taxon>Nocardioidaceae</taxon>
        <taxon>Nocardioides</taxon>
    </lineage>
</organism>
<dbReference type="CDD" id="cd05154">
    <property type="entry name" value="ACAD10_11_N-like"/>
    <property type="match status" value="1"/>
</dbReference>
<evidence type="ECO:0000313" key="2">
    <source>
        <dbReference type="EMBL" id="MBF4162708.1"/>
    </source>
</evidence>
<comment type="caution">
    <text evidence="2">The sequence shown here is derived from an EMBL/GenBank/DDBJ whole genome shotgun (WGS) entry which is preliminary data.</text>
</comment>
<dbReference type="InterPro" id="IPR002575">
    <property type="entry name" value="Aminoglycoside_PTrfase"/>
</dbReference>
<dbReference type="Pfam" id="PF01636">
    <property type="entry name" value="APH"/>
    <property type="match status" value="1"/>
</dbReference>
<proteinExistence type="predicted"/>
<dbReference type="PANTHER" id="PTHR21310:SF40">
    <property type="entry name" value="AMINOGLYCOSIDE PHOSPHOTRANSFERASE DOMAIN-CONTAINING PROTEIN-RELATED"/>
    <property type="match status" value="1"/>
</dbReference>